<reference evidence="2 3" key="1">
    <citation type="submission" date="2023-11" db="EMBL/GenBank/DDBJ databases">
        <title>Plant-associative lifestyle of Vibrio porteresiae and its evolutionary dynamics.</title>
        <authorList>
            <person name="Rameshkumar N."/>
            <person name="Kirti K."/>
        </authorList>
    </citation>
    <scope>NUCLEOTIDE SEQUENCE [LARGE SCALE GENOMIC DNA]</scope>
    <source>
        <strain evidence="2 3">MSSRF7</strain>
    </source>
</reference>
<gene>
    <name evidence="2" type="ORF">SBX64_08115</name>
</gene>
<evidence type="ECO:0000256" key="1">
    <source>
        <dbReference type="SAM" id="SignalP"/>
    </source>
</evidence>
<feature type="chain" id="PRO_5046354223" evidence="1">
    <location>
        <begin position="28"/>
        <end position="145"/>
    </location>
</feature>
<proteinExistence type="predicted"/>
<dbReference type="InterPro" id="IPR039366">
    <property type="entry name" value="Pilotin"/>
</dbReference>
<keyword evidence="3" id="KW-1185">Reference proteome</keyword>
<sequence>MMNHNNQWPLFLTLICVFFSIGGQAQAQMQPTDPVIHKMTGTLIGDYPLPNDVFVVVSLNDQTQHNQVVAKYKFHGDGLTLPIDFQLAYSESNIRQNHRYRIQAEIFEQGHLRYTGAGNAAELALEPDVYDGQIRMTPVNSASSH</sequence>
<keyword evidence="1" id="KW-0732">Signal</keyword>
<protein>
    <submittedName>
        <fullName evidence="2">YbaY family lipoprotein</fullName>
    </submittedName>
</protein>
<evidence type="ECO:0000313" key="3">
    <source>
        <dbReference type="Proteomes" id="UP001279860"/>
    </source>
</evidence>
<name>A0ABU4IWB6_9VIBR</name>
<comment type="caution">
    <text evidence="2">The sequence shown here is derived from an EMBL/GenBank/DDBJ whole genome shotgun (WGS) entry which is preliminary data.</text>
</comment>
<evidence type="ECO:0000313" key="2">
    <source>
        <dbReference type="EMBL" id="MDW6092508.1"/>
    </source>
</evidence>
<keyword evidence="2" id="KW-0449">Lipoprotein</keyword>
<dbReference type="Pfam" id="PF09619">
    <property type="entry name" value="YscW"/>
    <property type="match status" value="1"/>
</dbReference>
<organism evidence="2 3">
    <name type="scientific">Vibrio rhizosphaerae</name>
    <dbReference type="NCBI Taxonomy" id="398736"/>
    <lineage>
        <taxon>Bacteria</taxon>
        <taxon>Pseudomonadati</taxon>
        <taxon>Pseudomonadota</taxon>
        <taxon>Gammaproteobacteria</taxon>
        <taxon>Vibrionales</taxon>
        <taxon>Vibrionaceae</taxon>
        <taxon>Vibrio</taxon>
    </lineage>
</organism>
<accession>A0ABU4IWB6</accession>
<feature type="signal peptide" evidence="1">
    <location>
        <begin position="1"/>
        <end position="27"/>
    </location>
</feature>
<dbReference type="RefSeq" id="WP_038180780.1">
    <property type="nucleotide sequence ID" value="NZ_AP024903.1"/>
</dbReference>
<dbReference type="EMBL" id="JAWRCP010000001">
    <property type="protein sequence ID" value="MDW6092508.1"/>
    <property type="molecule type" value="Genomic_DNA"/>
</dbReference>
<dbReference type="Proteomes" id="UP001279860">
    <property type="component" value="Unassembled WGS sequence"/>
</dbReference>